<proteinExistence type="predicted"/>
<comment type="caution">
    <text evidence="2">The sequence shown here is derived from an EMBL/GenBank/DDBJ whole genome shotgun (WGS) entry which is preliminary data.</text>
</comment>
<dbReference type="InterPro" id="IPR000944">
    <property type="entry name" value="Tscrpt_reg_Rrf2"/>
</dbReference>
<dbReference type="InterPro" id="IPR036390">
    <property type="entry name" value="WH_DNA-bd_sf"/>
</dbReference>
<dbReference type="Gene3D" id="1.10.10.10">
    <property type="entry name" value="Winged helix-like DNA-binding domain superfamily/Winged helix DNA-binding domain"/>
    <property type="match status" value="1"/>
</dbReference>
<gene>
    <name evidence="2" type="ORF">WMO37_12970</name>
</gene>
<sequence length="149" mass="16912">MMISSKGRYALRVMVFLAEHNSDEYVPLKEISEKEQISQKYLESIARMLSKEHLIEGISGHGGGYRLARKPEDYRISEILRLTEGTLAPVSCLKDDAVPCDRAGDCCTLPIWKGLAELVDKYFDSMTLKEVAENARQQMIQNQRSNEKS</sequence>
<evidence type="ECO:0000313" key="3">
    <source>
        <dbReference type="Proteomes" id="UP001546774"/>
    </source>
</evidence>
<dbReference type="PANTHER" id="PTHR33221">
    <property type="entry name" value="WINGED HELIX-TURN-HELIX TRANSCRIPTIONAL REGULATOR, RRF2 FAMILY"/>
    <property type="match status" value="1"/>
</dbReference>
<keyword evidence="1" id="KW-0238">DNA-binding</keyword>
<evidence type="ECO:0000256" key="1">
    <source>
        <dbReference type="ARBA" id="ARBA00023125"/>
    </source>
</evidence>
<organism evidence="2 3">
    <name type="scientific">Lachnospira intestinalis</name>
    <dbReference type="NCBI Taxonomy" id="3133158"/>
    <lineage>
        <taxon>Bacteria</taxon>
        <taxon>Bacillati</taxon>
        <taxon>Bacillota</taxon>
        <taxon>Clostridia</taxon>
        <taxon>Lachnospirales</taxon>
        <taxon>Lachnospiraceae</taxon>
        <taxon>Lachnospira</taxon>
    </lineage>
</organism>
<keyword evidence="3" id="KW-1185">Reference proteome</keyword>
<dbReference type="EMBL" id="JBBMFS010000014">
    <property type="protein sequence ID" value="MEQ2555903.1"/>
    <property type="molecule type" value="Genomic_DNA"/>
</dbReference>
<dbReference type="Pfam" id="PF02082">
    <property type="entry name" value="Rrf2"/>
    <property type="match status" value="1"/>
</dbReference>
<protein>
    <submittedName>
        <fullName evidence="2">Rrf2 family transcriptional regulator</fullName>
    </submittedName>
</protein>
<dbReference type="InterPro" id="IPR036388">
    <property type="entry name" value="WH-like_DNA-bd_sf"/>
</dbReference>
<dbReference type="Proteomes" id="UP001546774">
    <property type="component" value="Unassembled WGS sequence"/>
</dbReference>
<dbReference type="SUPFAM" id="SSF46785">
    <property type="entry name" value="Winged helix' DNA-binding domain"/>
    <property type="match status" value="1"/>
</dbReference>
<name>A0ABV1H860_9FIRM</name>
<accession>A0ABV1H860</accession>
<dbReference type="NCBIfam" id="TIGR00738">
    <property type="entry name" value="rrf2_super"/>
    <property type="match status" value="1"/>
</dbReference>
<dbReference type="PANTHER" id="PTHR33221:SF5">
    <property type="entry name" value="HTH-TYPE TRANSCRIPTIONAL REGULATOR ISCR"/>
    <property type="match status" value="1"/>
</dbReference>
<reference evidence="2" key="1">
    <citation type="submission" date="2024-03" db="EMBL/GenBank/DDBJ databases">
        <title>Human intestinal bacterial collection.</title>
        <authorList>
            <person name="Pauvert C."/>
            <person name="Hitch T.C.A."/>
            <person name="Clavel T."/>
        </authorList>
    </citation>
    <scope>NUCLEOTIDE SEQUENCE [LARGE SCALE GENOMIC DNA]</scope>
    <source>
        <strain evidence="2">CLA-AA-H89B</strain>
    </source>
</reference>
<evidence type="ECO:0000313" key="2">
    <source>
        <dbReference type="EMBL" id="MEQ2555903.1"/>
    </source>
</evidence>
<dbReference type="PROSITE" id="PS51197">
    <property type="entry name" value="HTH_RRF2_2"/>
    <property type="match status" value="1"/>
</dbReference>